<dbReference type="NCBIfam" id="NF041002">
    <property type="entry name" value="pilin_ComGF"/>
    <property type="match status" value="1"/>
</dbReference>
<dbReference type="Pfam" id="PF15980">
    <property type="entry name" value="ComGF"/>
    <property type="match status" value="1"/>
</dbReference>
<protein>
    <recommendedName>
        <fullName evidence="6">Competence protein ComGF</fullName>
    </recommendedName>
</protein>
<keyword evidence="3" id="KW-0472">Membrane</keyword>
<feature type="transmembrane region" description="Helical" evidence="3">
    <location>
        <begin position="12"/>
        <end position="33"/>
    </location>
</feature>
<evidence type="ECO:0000313" key="5">
    <source>
        <dbReference type="Proteomes" id="UP000216797"/>
    </source>
</evidence>
<organism evidence="4 5">
    <name type="scientific">Enterococcus canintestini</name>
    <dbReference type="NCBI Taxonomy" id="317010"/>
    <lineage>
        <taxon>Bacteria</taxon>
        <taxon>Bacillati</taxon>
        <taxon>Bacillota</taxon>
        <taxon>Bacilli</taxon>
        <taxon>Lactobacillales</taxon>
        <taxon>Enterococcaceae</taxon>
        <taxon>Enterococcus</taxon>
    </lineage>
</organism>
<dbReference type="RefSeq" id="WP_095005855.1">
    <property type="nucleotide sequence ID" value="NZ_LHUG01000002.1"/>
</dbReference>
<keyword evidence="3" id="KW-0812">Transmembrane</keyword>
<reference evidence="4 5" key="1">
    <citation type="submission" date="2015-08" db="EMBL/GenBank/DDBJ databases">
        <title>Enterococcus genome sequence.</title>
        <authorList>
            <person name="Acedo J.Z."/>
            <person name="Vederas J.C."/>
        </authorList>
    </citation>
    <scope>NUCLEOTIDE SEQUENCE [LARGE SCALE GENOMIC DNA]</scope>
    <source>
        <strain evidence="4 5">49</strain>
    </source>
</reference>
<evidence type="ECO:0000256" key="3">
    <source>
        <dbReference type="SAM" id="Phobius"/>
    </source>
</evidence>
<dbReference type="NCBIfam" id="TIGR02532">
    <property type="entry name" value="IV_pilin_GFxxxE"/>
    <property type="match status" value="1"/>
</dbReference>
<comment type="subcellular location">
    <subcellularLocation>
        <location evidence="1">Cell surface</location>
    </subcellularLocation>
</comment>
<evidence type="ECO:0008006" key="6">
    <source>
        <dbReference type="Google" id="ProtNLM"/>
    </source>
</evidence>
<keyword evidence="2" id="KW-0178">Competence</keyword>
<evidence type="ECO:0000256" key="2">
    <source>
        <dbReference type="ARBA" id="ARBA00023287"/>
    </source>
</evidence>
<dbReference type="GO" id="GO:0009986">
    <property type="term" value="C:cell surface"/>
    <property type="evidence" value="ECO:0007669"/>
    <property type="project" value="UniProtKB-SubCell"/>
</dbReference>
<accession>A0A267HVU2</accession>
<dbReference type="AlphaFoldDB" id="A0A267HVU2"/>
<sequence length="139" mass="16049">MKINGFTLLECLVALFIFNLCLLLISGLFLRTIHLKEIVTKRQEQEFATFMLQLENELQDTTLLSCTPAVLKCKTTEGKTISIEKGDNMIRKRVDKEGHQPLLMDVYHLRFSKNLMTKTVTLQVFFQSGDVCYGKWVEN</sequence>
<proteinExistence type="predicted"/>
<dbReference type="Proteomes" id="UP000216797">
    <property type="component" value="Unassembled WGS sequence"/>
</dbReference>
<comment type="caution">
    <text evidence="4">The sequence shown here is derived from an EMBL/GenBank/DDBJ whole genome shotgun (WGS) entry which is preliminary data.</text>
</comment>
<gene>
    <name evidence="4" type="ORF">AKL21_01805</name>
</gene>
<evidence type="ECO:0000313" key="4">
    <source>
        <dbReference type="EMBL" id="PAB01690.1"/>
    </source>
</evidence>
<dbReference type="GO" id="GO:0030420">
    <property type="term" value="P:establishment of competence for transformation"/>
    <property type="evidence" value="ECO:0007669"/>
    <property type="project" value="UniProtKB-KW"/>
</dbReference>
<keyword evidence="3" id="KW-1133">Transmembrane helix</keyword>
<keyword evidence="5" id="KW-1185">Reference proteome</keyword>
<evidence type="ECO:0000256" key="1">
    <source>
        <dbReference type="ARBA" id="ARBA00004241"/>
    </source>
</evidence>
<dbReference type="Pfam" id="PF07963">
    <property type="entry name" value="N_methyl"/>
    <property type="match status" value="1"/>
</dbReference>
<dbReference type="InterPro" id="IPR012902">
    <property type="entry name" value="N_methyl_site"/>
</dbReference>
<dbReference type="EMBL" id="LHUG01000002">
    <property type="protein sequence ID" value="PAB01690.1"/>
    <property type="molecule type" value="Genomic_DNA"/>
</dbReference>
<name>A0A267HVU2_9ENTE</name>
<dbReference type="InterPro" id="IPR016977">
    <property type="entry name" value="ComGF"/>
</dbReference>